<evidence type="ECO:0008006" key="2">
    <source>
        <dbReference type="Google" id="ProtNLM"/>
    </source>
</evidence>
<dbReference type="AlphaFoldDB" id="A0A382V2J9"/>
<evidence type="ECO:0000313" key="1">
    <source>
        <dbReference type="EMBL" id="SVD40712.1"/>
    </source>
</evidence>
<dbReference type="GO" id="GO:0015344">
    <property type="term" value="F:siderophore uptake transmembrane transporter activity"/>
    <property type="evidence" value="ECO:0007669"/>
    <property type="project" value="TreeGrafter"/>
</dbReference>
<dbReference type="PROSITE" id="PS52016">
    <property type="entry name" value="TONB_DEPENDENT_REC_3"/>
    <property type="match status" value="1"/>
</dbReference>
<dbReference type="Gene3D" id="2.170.130.10">
    <property type="entry name" value="TonB-dependent receptor, plug domain"/>
    <property type="match status" value="1"/>
</dbReference>
<feature type="non-terminal residue" evidence="1">
    <location>
        <position position="288"/>
    </location>
</feature>
<dbReference type="InterPro" id="IPR037066">
    <property type="entry name" value="Plug_dom_sf"/>
</dbReference>
<accession>A0A382V2J9</accession>
<dbReference type="PANTHER" id="PTHR30069:SF46">
    <property type="entry name" value="OAR PROTEIN"/>
    <property type="match status" value="1"/>
</dbReference>
<feature type="non-terminal residue" evidence="1">
    <location>
        <position position="1"/>
    </location>
</feature>
<dbReference type="GO" id="GO:0044718">
    <property type="term" value="P:siderophore transmembrane transport"/>
    <property type="evidence" value="ECO:0007669"/>
    <property type="project" value="TreeGrafter"/>
</dbReference>
<proteinExistence type="predicted"/>
<protein>
    <recommendedName>
        <fullName evidence="2">TonB-dependent receptor plug domain-containing protein</fullName>
    </recommendedName>
</protein>
<dbReference type="PANTHER" id="PTHR30069">
    <property type="entry name" value="TONB-DEPENDENT OUTER MEMBRANE RECEPTOR"/>
    <property type="match status" value="1"/>
</dbReference>
<dbReference type="SUPFAM" id="SSF56935">
    <property type="entry name" value="Porins"/>
    <property type="match status" value="1"/>
</dbReference>
<sequence length="288" mass="30727">VGAYSLKIEYIGYTSKVIEGLRVNNGLTSVLNATLTSSAIAGDEVSVLAEKPLVKRDATNTKRVVTAEVIKSLPLRSVDNIVGLQVGVVDNHVRGGRSGDNAYYVDGVLMKDHWAGGNATGSISQSSLEEVSLEAGGFGAEYGGANGGIVNITSKSGGQNLSASFESVSDFGASEAGTDPDKLYSYGYQLSNFEIGGPLTSNLRFWFLAEQEKRSDKNPSYGSHPYSDLTVYQTLSSADSAFIWSGEKLNSGNDVFYYDDVLRVNGSDTVTTHLVGTNYARKWGPSRN</sequence>
<organism evidence="1">
    <name type="scientific">marine metagenome</name>
    <dbReference type="NCBI Taxonomy" id="408172"/>
    <lineage>
        <taxon>unclassified sequences</taxon>
        <taxon>metagenomes</taxon>
        <taxon>ecological metagenomes</taxon>
    </lineage>
</organism>
<dbReference type="GO" id="GO:0009279">
    <property type="term" value="C:cell outer membrane"/>
    <property type="evidence" value="ECO:0007669"/>
    <property type="project" value="TreeGrafter"/>
</dbReference>
<gene>
    <name evidence="1" type="ORF">METZ01_LOCUS393566</name>
</gene>
<reference evidence="1" key="1">
    <citation type="submission" date="2018-05" db="EMBL/GenBank/DDBJ databases">
        <authorList>
            <person name="Lanie J.A."/>
            <person name="Ng W.-L."/>
            <person name="Kazmierczak K.M."/>
            <person name="Andrzejewski T.M."/>
            <person name="Davidsen T.M."/>
            <person name="Wayne K.J."/>
            <person name="Tettelin H."/>
            <person name="Glass J.I."/>
            <person name="Rusch D."/>
            <person name="Podicherti R."/>
            <person name="Tsui H.-C.T."/>
            <person name="Winkler M.E."/>
        </authorList>
    </citation>
    <scope>NUCLEOTIDE SEQUENCE</scope>
</reference>
<dbReference type="EMBL" id="UINC01148684">
    <property type="protein sequence ID" value="SVD40712.1"/>
    <property type="molecule type" value="Genomic_DNA"/>
</dbReference>
<name>A0A382V2J9_9ZZZZ</name>
<dbReference type="InterPro" id="IPR039426">
    <property type="entry name" value="TonB-dep_rcpt-like"/>
</dbReference>